<dbReference type="Gene3D" id="3.30.420.10">
    <property type="entry name" value="Ribonuclease H-like superfamily/Ribonuclease H"/>
    <property type="match status" value="1"/>
</dbReference>
<dbReference type="SUPFAM" id="SSF52113">
    <property type="entry name" value="BRCT domain"/>
    <property type="match status" value="1"/>
</dbReference>
<dbReference type="PANTHER" id="PTHR30231:SF4">
    <property type="entry name" value="PROTEIN NEN2"/>
    <property type="match status" value="1"/>
</dbReference>
<name>A0ABU8T142_9PSEU</name>
<dbReference type="InterPro" id="IPR012337">
    <property type="entry name" value="RNaseH-like_sf"/>
</dbReference>
<gene>
    <name evidence="5" type="ORF">WJX68_00750</name>
</gene>
<dbReference type="EMBL" id="JBBJUP010000001">
    <property type="protein sequence ID" value="MEJ8277442.1"/>
    <property type="molecule type" value="Genomic_DNA"/>
</dbReference>
<comment type="caution">
    <text evidence="5">The sequence shown here is derived from an EMBL/GenBank/DDBJ whole genome shotgun (WGS) entry which is preliminary data.</text>
</comment>
<dbReference type="CDD" id="cd17748">
    <property type="entry name" value="BRCT_DNA_ligase_like"/>
    <property type="match status" value="1"/>
</dbReference>
<dbReference type="InterPro" id="IPR036397">
    <property type="entry name" value="RNaseH_sf"/>
</dbReference>
<dbReference type="RefSeq" id="WP_340285477.1">
    <property type="nucleotide sequence ID" value="NZ_JBBJUP010000001.1"/>
</dbReference>
<dbReference type="SUPFAM" id="SSF158682">
    <property type="entry name" value="TerB-like"/>
    <property type="match status" value="1"/>
</dbReference>
<evidence type="ECO:0000259" key="4">
    <source>
        <dbReference type="SMART" id="SM00479"/>
    </source>
</evidence>
<evidence type="ECO:0000313" key="6">
    <source>
        <dbReference type="Proteomes" id="UP001364211"/>
    </source>
</evidence>
<organism evidence="5 6">
    <name type="scientific">Pseudonocardia spirodelae</name>
    <dbReference type="NCBI Taxonomy" id="3133431"/>
    <lineage>
        <taxon>Bacteria</taxon>
        <taxon>Bacillati</taxon>
        <taxon>Actinomycetota</taxon>
        <taxon>Actinomycetes</taxon>
        <taxon>Pseudonocardiales</taxon>
        <taxon>Pseudonocardiaceae</taxon>
        <taxon>Pseudonocardia</taxon>
    </lineage>
</organism>
<evidence type="ECO:0000313" key="5">
    <source>
        <dbReference type="EMBL" id="MEJ8277442.1"/>
    </source>
</evidence>
<dbReference type="SMART" id="SM00479">
    <property type="entry name" value="EXOIII"/>
    <property type="match status" value="1"/>
</dbReference>
<proteinExistence type="predicted"/>
<keyword evidence="3 5" id="KW-0269">Exonuclease</keyword>
<keyword evidence="6" id="KW-1185">Reference proteome</keyword>
<evidence type="ECO:0000256" key="2">
    <source>
        <dbReference type="ARBA" id="ARBA00022801"/>
    </source>
</evidence>
<evidence type="ECO:0000256" key="3">
    <source>
        <dbReference type="ARBA" id="ARBA00022839"/>
    </source>
</evidence>
<dbReference type="SUPFAM" id="SSF53098">
    <property type="entry name" value="Ribonuclease H-like"/>
    <property type="match status" value="1"/>
</dbReference>
<dbReference type="InterPro" id="IPR013520">
    <property type="entry name" value="Ribonucl_H"/>
</dbReference>
<dbReference type="Pfam" id="PF00533">
    <property type="entry name" value="BRCT"/>
    <property type="match status" value="1"/>
</dbReference>
<reference evidence="5 6" key="1">
    <citation type="submission" date="2024-03" db="EMBL/GenBank/DDBJ databases">
        <title>Draft genome sequence of Pseudonocardia sp. DW16-2.</title>
        <authorList>
            <person name="Duangmal K."/>
        </authorList>
    </citation>
    <scope>NUCLEOTIDE SEQUENCE [LARGE SCALE GENOMIC DNA]</scope>
    <source>
        <strain evidence="5 6">DW16-2</strain>
    </source>
</reference>
<dbReference type="InterPro" id="IPR001357">
    <property type="entry name" value="BRCT_dom"/>
</dbReference>
<dbReference type="PANTHER" id="PTHR30231">
    <property type="entry name" value="DNA POLYMERASE III SUBUNIT EPSILON"/>
    <property type="match status" value="1"/>
</dbReference>
<keyword evidence="2" id="KW-0378">Hydrolase</keyword>
<dbReference type="GO" id="GO:0004527">
    <property type="term" value="F:exonuclease activity"/>
    <property type="evidence" value="ECO:0007669"/>
    <property type="project" value="UniProtKB-KW"/>
</dbReference>
<protein>
    <submittedName>
        <fullName evidence="5">Exonuclease domain-containing protein</fullName>
    </submittedName>
</protein>
<keyword evidence="1" id="KW-0540">Nuclease</keyword>
<accession>A0ABU8T142</accession>
<dbReference type="CDD" id="cd06127">
    <property type="entry name" value="DEDDh"/>
    <property type="match status" value="1"/>
</dbReference>
<feature type="domain" description="Exonuclease" evidence="4">
    <location>
        <begin position="5"/>
        <end position="172"/>
    </location>
</feature>
<dbReference type="InterPro" id="IPR029024">
    <property type="entry name" value="TerB-like"/>
</dbReference>
<dbReference type="InterPro" id="IPR036420">
    <property type="entry name" value="BRCT_dom_sf"/>
</dbReference>
<dbReference type="Pfam" id="PF00929">
    <property type="entry name" value="RNase_T"/>
    <property type="match status" value="1"/>
</dbReference>
<evidence type="ECO:0000256" key="1">
    <source>
        <dbReference type="ARBA" id="ARBA00022722"/>
    </source>
</evidence>
<dbReference type="Gene3D" id="3.40.50.10190">
    <property type="entry name" value="BRCT domain"/>
    <property type="match status" value="1"/>
</dbReference>
<sequence length="411" mass="44151">MNAAGYAVVDVETTGIQPGFHHRIAEIAIVHIDPSGSVTDSWDTLVNPERDLGPQWIHGIRAADVRRAPVFGEIAGEIAARLSGRVVVAHNWAFDAMHLRAEYQRLGHEVPLHREAGLCTMRATGAAIPWTRRSLVECCAAAGLPERDWHTAAADAAAAADLLRFLLSAAPDVVRLSDEQLLTAAWGWPDLGGHRARAVHRTPSGVTRPHFLARLVDRIPRAERPETDAYLAMLDRALLDRHLSDTEADGLLDLAHNLGLHKAEVVEVHHSYLTALAQAAWDDGVVTPEEYADLVSVAALLDLEEDAVDAALRAALEEPPTPAAVSAGGLHLQPGDTVVLTGTMCRGRREITADALAVGLRMTTSVSRRTTVVVAADPDSLSGKAERARELGVPVVTEDAFLSLLDSVRHG</sequence>
<dbReference type="Proteomes" id="UP001364211">
    <property type="component" value="Unassembled WGS sequence"/>
</dbReference>